<comment type="subcellular location">
    <subcellularLocation>
        <location evidence="2">Periplasm</location>
    </subcellularLocation>
</comment>
<comment type="similarity">
    <text evidence="3 8">Belongs to the class A bacterial acid phosphatase family.</text>
</comment>
<evidence type="ECO:0000256" key="2">
    <source>
        <dbReference type="ARBA" id="ARBA00004418"/>
    </source>
</evidence>
<dbReference type="AlphaFoldDB" id="A0A561R1S0"/>
<dbReference type="PRINTS" id="PR00483">
    <property type="entry name" value="BACPHPHTASE"/>
</dbReference>
<keyword evidence="6" id="KW-0574">Periplasm</keyword>
<dbReference type="InterPro" id="IPR018296">
    <property type="entry name" value="Acid_Pase_classA_bac_CS"/>
</dbReference>
<dbReference type="EMBL" id="VIWP01000002">
    <property type="protein sequence ID" value="TWF56550.1"/>
    <property type="molecule type" value="Genomic_DNA"/>
</dbReference>
<feature type="signal peptide" evidence="9">
    <location>
        <begin position="1"/>
        <end position="24"/>
    </location>
</feature>
<dbReference type="InterPro" id="IPR001011">
    <property type="entry name" value="Acid_Pase_classA_bac"/>
</dbReference>
<keyword evidence="5 9" id="KW-0732">Signal</keyword>
<evidence type="ECO:0000313" key="11">
    <source>
        <dbReference type="EMBL" id="TWF56550.1"/>
    </source>
</evidence>
<dbReference type="SMART" id="SM00014">
    <property type="entry name" value="acidPPc"/>
    <property type="match status" value="1"/>
</dbReference>
<evidence type="ECO:0000256" key="3">
    <source>
        <dbReference type="ARBA" id="ARBA00009017"/>
    </source>
</evidence>
<dbReference type="Gene3D" id="1.20.144.10">
    <property type="entry name" value="Phosphatidic acid phosphatase type 2/haloperoxidase"/>
    <property type="match status" value="1"/>
</dbReference>
<evidence type="ECO:0000256" key="5">
    <source>
        <dbReference type="ARBA" id="ARBA00022729"/>
    </source>
</evidence>
<feature type="domain" description="Phosphatidic acid phosphatase type 2/haloperoxidase" evidence="10">
    <location>
        <begin position="102"/>
        <end position="214"/>
    </location>
</feature>
<evidence type="ECO:0000259" key="10">
    <source>
        <dbReference type="SMART" id="SM00014"/>
    </source>
</evidence>
<dbReference type="OrthoDB" id="9780507at2"/>
<comment type="caution">
    <text evidence="11">The sequence shown here is derived from an EMBL/GenBank/DDBJ whole genome shotgun (WGS) entry which is preliminary data.</text>
</comment>
<dbReference type="EC" id="3.1.3.2" evidence="4 8"/>
<keyword evidence="7 8" id="KW-0378">Hydrolase</keyword>
<dbReference type="InterPro" id="IPR036938">
    <property type="entry name" value="PAP2/HPO_sf"/>
</dbReference>
<comment type="catalytic activity">
    <reaction evidence="1 8">
        <text>a phosphate monoester + H2O = an alcohol + phosphate</text>
        <dbReference type="Rhea" id="RHEA:15017"/>
        <dbReference type="ChEBI" id="CHEBI:15377"/>
        <dbReference type="ChEBI" id="CHEBI:30879"/>
        <dbReference type="ChEBI" id="CHEBI:43474"/>
        <dbReference type="ChEBI" id="CHEBI:67140"/>
        <dbReference type="EC" id="3.1.3.2"/>
    </reaction>
</comment>
<organism evidence="11 12">
    <name type="scientific">Neorhizobium alkalisoli</name>
    <dbReference type="NCBI Taxonomy" id="528178"/>
    <lineage>
        <taxon>Bacteria</taxon>
        <taxon>Pseudomonadati</taxon>
        <taxon>Pseudomonadota</taxon>
        <taxon>Alphaproteobacteria</taxon>
        <taxon>Hyphomicrobiales</taxon>
        <taxon>Rhizobiaceae</taxon>
        <taxon>Rhizobium/Agrobacterium group</taxon>
        <taxon>Neorhizobium</taxon>
    </lineage>
</organism>
<dbReference type="GO" id="GO:0030288">
    <property type="term" value="C:outer membrane-bounded periplasmic space"/>
    <property type="evidence" value="ECO:0007669"/>
    <property type="project" value="InterPro"/>
</dbReference>
<proteinExistence type="inferred from homology"/>
<dbReference type="PROSITE" id="PS01157">
    <property type="entry name" value="ACID_PHOSPH_CL_A"/>
    <property type="match status" value="1"/>
</dbReference>
<evidence type="ECO:0000256" key="1">
    <source>
        <dbReference type="ARBA" id="ARBA00000032"/>
    </source>
</evidence>
<evidence type="ECO:0000256" key="6">
    <source>
        <dbReference type="ARBA" id="ARBA00022764"/>
    </source>
</evidence>
<sequence length="236" mass="25807">MRNLSTFVSLGLAAAIAFASPVLAEEKAAPFTDAKEVNLVNLLPPPPANDSAKTKQEIGQILTIQVTRTPEMEARAKADAEETIFRFAEVVDNPKFAKENLPKFSAFFDRVVETEAAVVDPAKDVWKRTRPHLLYPDLVKPAVPLSKSGSYPSGHTTVGTLMGVVLANMLPEKRDAIMARAWEFGWNRVIGGIHYPSDIEAGRISGISIAQTIMQHDDYKTEFDAAKAELRSALGM</sequence>
<evidence type="ECO:0000256" key="4">
    <source>
        <dbReference type="ARBA" id="ARBA00012646"/>
    </source>
</evidence>
<name>A0A561R1S0_9HYPH</name>
<gene>
    <name evidence="11" type="ORF">FHW37_102181</name>
</gene>
<dbReference type="CDD" id="cd03397">
    <property type="entry name" value="PAP2_acid_phosphatase"/>
    <property type="match status" value="1"/>
</dbReference>
<evidence type="ECO:0000256" key="7">
    <source>
        <dbReference type="ARBA" id="ARBA00022801"/>
    </source>
</evidence>
<accession>A0A561R1S0</accession>
<feature type="chain" id="PRO_5022198984" description="Acid phosphatase" evidence="9">
    <location>
        <begin position="25"/>
        <end position="236"/>
    </location>
</feature>
<reference evidence="11 12" key="1">
    <citation type="submission" date="2019-06" db="EMBL/GenBank/DDBJ databases">
        <title>Sorghum-associated microbial communities from plants grown in Nebraska, USA.</title>
        <authorList>
            <person name="Schachtman D."/>
        </authorList>
    </citation>
    <scope>NUCLEOTIDE SEQUENCE [LARGE SCALE GENOMIC DNA]</scope>
    <source>
        <strain evidence="11 12">1225</strain>
    </source>
</reference>
<evidence type="ECO:0000256" key="9">
    <source>
        <dbReference type="SAM" id="SignalP"/>
    </source>
</evidence>
<dbReference type="Pfam" id="PF01569">
    <property type="entry name" value="PAP2"/>
    <property type="match status" value="1"/>
</dbReference>
<evidence type="ECO:0000256" key="8">
    <source>
        <dbReference type="PIRNR" id="PIRNR000897"/>
    </source>
</evidence>
<evidence type="ECO:0000313" key="12">
    <source>
        <dbReference type="Proteomes" id="UP000320653"/>
    </source>
</evidence>
<protein>
    <recommendedName>
        <fullName evidence="4 8">Acid phosphatase</fullName>
        <ecNumber evidence="4 8">3.1.3.2</ecNumber>
    </recommendedName>
</protein>
<dbReference type="PIRSF" id="PIRSF000897">
    <property type="entry name" value="Acid_Ptase_ClsA"/>
    <property type="match status" value="1"/>
</dbReference>
<dbReference type="InterPro" id="IPR000326">
    <property type="entry name" value="PAP2/HPO"/>
</dbReference>
<dbReference type="GO" id="GO:0003993">
    <property type="term" value="F:acid phosphatase activity"/>
    <property type="evidence" value="ECO:0007669"/>
    <property type="project" value="UniProtKB-EC"/>
</dbReference>
<dbReference type="Proteomes" id="UP000320653">
    <property type="component" value="Unassembled WGS sequence"/>
</dbReference>
<keyword evidence="12" id="KW-1185">Reference proteome</keyword>
<dbReference type="RefSeq" id="WP_145634207.1">
    <property type="nucleotide sequence ID" value="NZ_VIWP01000002.1"/>
</dbReference>
<dbReference type="SUPFAM" id="SSF48317">
    <property type="entry name" value="Acid phosphatase/Vanadium-dependent haloperoxidase"/>
    <property type="match status" value="1"/>
</dbReference>